<dbReference type="InterPro" id="IPR002549">
    <property type="entry name" value="AI-2E-like"/>
</dbReference>
<feature type="transmembrane region" description="Helical" evidence="8">
    <location>
        <begin position="240"/>
        <end position="269"/>
    </location>
</feature>
<feature type="transmembrane region" description="Helical" evidence="8">
    <location>
        <begin position="319"/>
        <end position="345"/>
    </location>
</feature>
<evidence type="ECO:0000256" key="2">
    <source>
        <dbReference type="ARBA" id="ARBA00009773"/>
    </source>
</evidence>
<keyword evidence="3" id="KW-0813">Transport</keyword>
<name>A0A644UQK5_9ZZZZ</name>
<keyword evidence="7 8" id="KW-0472">Membrane</keyword>
<evidence type="ECO:0000256" key="4">
    <source>
        <dbReference type="ARBA" id="ARBA00022475"/>
    </source>
</evidence>
<sequence length="367" mass="40873">MNKLAKYIAGIAGAVIIAFLAWFFADILIYILISAVLSLIGKPLMIYMSKIRIKGHTLPQNVTASVTLISLLGIFFSFFFFIAPLAGDLISTVSSMNMDTLNEKISEPLANFNSYMLETFPGLSSNFKIEDIIFKEFQNLINAETLTNFFTSITSFLFDFAIGVFVVSFITFFFLKEQEMFSNMVLALFPDKYESNVKRALESIFNLLARYFIGISLETVLITILNGFGLYFIGGVHFSMAIILGLVSGILNVIPYIGPWLGGIIGVLISMTDIGLNIPDAGVMIFTLGMIFFVTHMIDVFLFQPYIYSNSVQAHPLEIFIVILIASSIGGIIGMLVAIPAYTVIRVFAREFFSNFKLVQKLTEKID</sequence>
<reference evidence="9" key="1">
    <citation type="submission" date="2019-08" db="EMBL/GenBank/DDBJ databases">
        <authorList>
            <person name="Kucharzyk K."/>
            <person name="Murdoch R.W."/>
            <person name="Higgins S."/>
            <person name="Loffler F."/>
        </authorList>
    </citation>
    <scope>NUCLEOTIDE SEQUENCE</scope>
</reference>
<evidence type="ECO:0000256" key="5">
    <source>
        <dbReference type="ARBA" id="ARBA00022692"/>
    </source>
</evidence>
<evidence type="ECO:0008006" key="10">
    <source>
        <dbReference type="Google" id="ProtNLM"/>
    </source>
</evidence>
<dbReference type="GO" id="GO:0005886">
    <property type="term" value="C:plasma membrane"/>
    <property type="evidence" value="ECO:0007669"/>
    <property type="project" value="UniProtKB-SubCell"/>
</dbReference>
<evidence type="ECO:0000256" key="6">
    <source>
        <dbReference type="ARBA" id="ARBA00022989"/>
    </source>
</evidence>
<feature type="transmembrane region" description="Helical" evidence="8">
    <location>
        <begin position="30"/>
        <end position="49"/>
    </location>
</feature>
<comment type="subcellular location">
    <subcellularLocation>
        <location evidence="1">Cell membrane</location>
        <topology evidence="1">Multi-pass membrane protein</topology>
    </subcellularLocation>
</comment>
<evidence type="ECO:0000256" key="1">
    <source>
        <dbReference type="ARBA" id="ARBA00004651"/>
    </source>
</evidence>
<dbReference type="Pfam" id="PF01594">
    <property type="entry name" value="AI-2E_transport"/>
    <property type="match status" value="1"/>
</dbReference>
<dbReference type="EMBL" id="VSSQ01000148">
    <property type="protein sequence ID" value="MPL81320.1"/>
    <property type="molecule type" value="Genomic_DNA"/>
</dbReference>
<comment type="similarity">
    <text evidence="2">Belongs to the autoinducer-2 exporter (AI-2E) (TC 2.A.86) family.</text>
</comment>
<evidence type="ECO:0000256" key="7">
    <source>
        <dbReference type="ARBA" id="ARBA00023136"/>
    </source>
</evidence>
<evidence type="ECO:0000256" key="3">
    <source>
        <dbReference type="ARBA" id="ARBA00022448"/>
    </source>
</evidence>
<dbReference type="PANTHER" id="PTHR21716:SF53">
    <property type="entry name" value="PERMEASE PERM-RELATED"/>
    <property type="match status" value="1"/>
</dbReference>
<evidence type="ECO:0000256" key="8">
    <source>
        <dbReference type="SAM" id="Phobius"/>
    </source>
</evidence>
<comment type="caution">
    <text evidence="9">The sequence shown here is derived from an EMBL/GenBank/DDBJ whole genome shotgun (WGS) entry which is preliminary data.</text>
</comment>
<dbReference type="AlphaFoldDB" id="A0A644UQK5"/>
<feature type="transmembrane region" description="Helical" evidence="8">
    <location>
        <begin position="7"/>
        <end position="24"/>
    </location>
</feature>
<keyword evidence="6 8" id="KW-1133">Transmembrane helix</keyword>
<protein>
    <recommendedName>
        <fullName evidence="10">AI-2E family transporter</fullName>
    </recommendedName>
</protein>
<proteinExistence type="inferred from homology"/>
<keyword evidence="5 8" id="KW-0812">Transmembrane</keyword>
<keyword evidence="4" id="KW-1003">Cell membrane</keyword>
<feature type="transmembrane region" description="Helical" evidence="8">
    <location>
        <begin position="208"/>
        <end position="234"/>
    </location>
</feature>
<organism evidence="9">
    <name type="scientific">bioreactor metagenome</name>
    <dbReference type="NCBI Taxonomy" id="1076179"/>
    <lineage>
        <taxon>unclassified sequences</taxon>
        <taxon>metagenomes</taxon>
        <taxon>ecological metagenomes</taxon>
    </lineage>
</organism>
<accession>A0A644UQK5</accession>
<evidence type="ECO:0000313" key="9">
    <source>
        <dbReference type="EMBL" id="MPL81320.1"/>
    </source>
</evidence>
<feature type="transmembrane region" description="Helical" evidence="8">
    <location>
        <begin position="61"/>
        <end position="86"/>
    </location>
</feature>
<dbReference type="PANTHER" id="PTHR21716">
    <property type="entry name" value="TRANSMEMBRANE PROTEIN"/>
    <property type="match status" value="1"/>
</dbReference>
<feature type="transmembrane region" description="Helical" evidence="8">
    <location>
        <begin position="281"/>
        <end position="307"/>
    </location>
</feature>
<feature type="transmembrane region" description="Helical" evidence="8">
    <location>
        <begin position="149"/>
        <end position="175"/>
    </location>
</feature>
<gene>
    <name evidence="9" type="ORF">SDC9_27237</name>
</gene>